<evidence type="ECO:0000256" key="1">
    <source>
        <dbReference type="ARBA" id="ARBA00022679"/>
    </source>
</evidence>
<dbReference type="SUPFAM" id="SSF55729">
    <property type="entry name" value="Acyl-CoA N-acyltransferases (Nat)"/>
    <property type="match status" value="1"/>
</dbReference>
<dbReference type="InterPro" id="IPR016181">
    <property type="entry name" value="Acyl_CoA_acyltransferase"/>
</dbReference>
<evidence type="ECO:0000313" key="4">
    <source>
        <dbReference type="EMBL" id="MDJ1158269.1"/>
    </source>
</evidence>
<dbReference type="RefSeq" id="WP_283740262.1">
    <property type="nucleotide sequence ID" value="NZ_JASJEV010000004.1"/>
</dbReference>
<dbReference type="CDD" id="cd04301">
    <property type="entry name" value="NAT_SF"/>
    <property type="match status" value="1"/>
</dbReference>
<evidence type="ECO:0000259" key="3">
    <source>
        <dbReference type="PROSITE" id="PS51186"/>
    </source>
</evidence>
<evidence type="ECO:0000256" key="2">
    <source>
        <dbReference type="ARBA" id="ARBA00023315"/>
    </source>
</evidence>
<accession>A0ABT7AFY1</accession>
<feature type="domain" description="N-acetyltransferase" evidence="3">
    <location>
        <begin position="5"/>
        <end position="149"/>
    </location>
</feature>
<protein>
    <submittedName>
        <fullName evidence="4">GNAT family N-acetyltransferase</fullName>
        <ecNumber evidence="4">2.3.1.-</ecNumber>
    </submittedName>
</protein>
<dbReference type="InterPro" id="IPR050832">
    <property type="entry name" value="Bact_Acetyltransf"/>
</dbReference>
<name>A0ABT7AFY1_9HYPH</name>
<evidence type="ECO:0000313" key="5">
    <source>
        <dbReference type="Proteomes" id="UP001321492"/>
    </source>
</evidence>
<keyword evidence="1 4" id="KW-0808">Transferase</keyword>
<organism evidence="4 5">
    <name type="scientific">Chelatococcus albus</name>
    <dbReference type="NCBI Taxonomy" id="3047466"/>
    <lineage>
        <taxon>Bacteria</taxon>
        <taxon>Pseudomonadati</taxon>
        <taxon>Pseudomonadota</taxon>
        <taxon>Alphaproteobacteria</taxon>
        <taxon>Hyphomicrobiales</taxon>
        <taxon>Chelatococcaceae</taxon>
        <taxon>Chelatococcus</taxon>
    </lineage>
</organism>
<dbReference type="Pfam" id="PF13508">
    <property type="entry name" value="Acetyltransf_7"/>
    <property type="match status" value="1"/>
</dbReference>
<keyword evidence="2 4" id="KW-0012">Acyltransferase</keyword>
<dbReference type="InterPro" id="IPR000182">
    <property type="entry name" value="GNAT_dom"/>
</dbReference>
<dbReference type="EMBL" id="JASJEV010000004">
    <property type="protein sequence ID" value="MDJ1158269.1"/>
    <property type="molecule type" value="Genomic_DNA"/>
</dbReference>
<dbReference type="PANTHER" id="PTHR43877">
    <property type="entry name" value="AMINOALKYLPHOSPHONATE N-ACETYLTRANSFERASE-RELATED-RELATED"/>
    <property type="match status" value="1"/>
</dbReference>
<dbReference type="Gene3D" id="3.40.630.30">
    <property type="match status" value="1"/>
</dbReference>
<comment type="caution">
    <text evidence="4">The sequence shown here is derived from an EMBL/GenBank/DDBJ whole genome shotgun (WGS) entry which is preliminary data.</text>
</comment>
<proteinExistence type="predicted"/>
<gene>
    <name evidence="4" type="ORF">QNA08_08495</name>
</gene>
<dbReference type="PROSITE" id="PS51186">
    <property type="entry name" value="GNAT"/>
    <property type="match status" value="1"/>
</dbReference>
<sequence length="152" mass="16234">MPPELVVRPFVPGDDAACRALASRAAMSSYGERLPDARAALADPATPLEAVALRLVALADDAIVGFVDVEGHHVANLFVDPAVQGRQIGAALLSEAEARIAGDVTLNVFIVNPRARAFYERHGYVCTGTRRTIFFGAEAKMWSMVKRRGGGD</sequence>
<reference evidence="4 5" key="1">
    <citation type="submission" date="2023-05" db="EMBL/GenBank/DDBJ databases">
        <title>Chelatococcus sp. nov., a moderately thermophilic bacterium isolated from hot spring microbial mat.</title>
        <authorList>
            <person name="Hu C.-J."/>
            <person name="Li W.-J."/>
        </authorList>
    </citation>
    <scope>NUCLEOTIDE SEQUENCE [LARGE SCALE GENOMIC DNA]</scope>
    <source>
        <strain evidence="4 5">SYSU G07232</strain>
    </source>
</reference>
<dbReference type="GO" id="GO:0016746">
    <property type="term" value="F:acyltransferase activity"/>
    <property type="evidence" value="ECO:0007669"/>
    <property type="project" value="UniProtKB-KW"/>
</dbReference>
<dbReference type="Proteomes" id="UP001321492">
    <property type="component" value="Unassembled WGS sequence"/>
</dbReference>
<keyword evidence="5" id="KW-1185">Reference proteome</keyword>
<dbReference type="EC" id="2.3.1.-" evidence="4"/>